<reference evidence="1" key="1">
    <citation type="journal article" date="2023" name="Mol. Ecol. Resour.">
        <title>Chromosome-level genome assembly of a triploid poplar Populus alba 'Berolinensis'.</title>
        <authorList>
            <person name="Chen S."/>
            <person name="Yu Y."/>
            <person name="Wang X."/>
            <person name="Wang S."/>
            <person name="Zhang T."/>
            <person name="Zhou Y."/>
            <person name="He R."/>
            <person name="Meng N."/>
            <person name="Wang Y."/>
            <person name="Liu W."/>
            <person name="Liu Z."/>
            <person name="Liu J."/>
            <person name="Guo Q."/>
            <person name="Huang H."/>
            <person name="Sederoff R.R."/>
            <person name="Wang G."/>
            <person name="Qu G."/>
            <person name="Chen S."/>
        </authorList>
    </citation>
    <scope>NUCLEOTIDE SEQUENCE</scope>
    <source>
        <strain evidence="1">SC-2020</strain>
    </source>
</reference>
<proteinExistence type="predicted"/>
<evidence type="ECO:0000313" key="1">
    <source>
        <dbReference type="EMBL" id="KAJ6951252.1"/>
    </source>
</evidence>
<evidence type="ECO:0000313" key="2">
    <source>
        <dbReference type="Proteomes" id="UP001164929"/>
    </source>
</evidence>
<sequence length="81" mass="9148">MALVHCVCVSHLMKHNCFMFSNHFPFFSETVYSCFLLGSVDSTRSLWPRLSTLNQSMTQEILHNICLLIPCSAPPISSLIT</sequence>
<keyword evidence="2" id="KW-1185">Reference proteome</keyword>
<organism evidence="1 2">
    <name type="scientific">Populus alba x Populus x berolinensis</name>
    <dbReference type="NCBI Taxonomy" id="444605"/>
    <lineage>
        <taxon>Eukaryota</taxon>
        <taxon>Viridiplantae</taxon>
        <taxon>Streptophyta</taxon>
        <taxon>Embryophyta</taxon>
        <taxon>Tracheophyta</taxon>
        <taxon>Spermatophyta</taxon>
        <taxon>Magnoliopsida</taxon>
        <taxon>eudicotyledons</taxon>
        <taxon>Gunneridae</taxon>
        <taxon>Pentapetalae</taxon>
        <taxon>rosids</taxon>
        <taxon>fabids</taxon>
        <taxon>Malpighiales</taxon>
        <taxon>Salicaceae</taxon>
        <taxon>Saliceae</taxon>
        <taxon>Populus</taxon>
    </lineage>
</organism>
<dbReference type="AlphaFoldDB" id="A0AAD6PN78"/>
<protein>
    <submittedName>
        <fullName evidence="1">Uncharacterized protein</fullName>
    </submittedName>
</protein>
<gene>
    <name evidence="1" type="ORF">NC653_040598</name>
</gene>
<comment type="caution">
    <text evidence="1">The sequence shown here is derived from an EMBL/GenBank/DDBJ whole genome shotgun (WGS) entry which is preliminary data.</text>
</comment>
<name>A0AAD6PN78_9ROSI</name>
<dbReference type="Proteomes" id="UP001164929">
    <property type="component" value="Chromosome 19"/>
</dbReference>
<accession>A0AAD6PN78</accession>
<dbReference type="EMBL" id="JAQIZT010000019">
    <property type="protein sequence ID" value="KAJ6951252.1"/>
    <property type="molecule type" value="Genomic_DNA"/>
</dbReference>